<feature type="domain" description="Isochorismatase-like" evidence="3">
    <location>
        <begin position="9"/>
        <end position="177"/>
    </location>
</feature>
<organism evidence="4 5">
    <name type="scientific">Lachnellula willkommii</name>
    <dbReference type="NCBI Taxonomy" id="215461"/>
    <lineage>
        <taxon>Eukaryota</taxon>
        <taxon>Fungi</taxon>
        <taxon>Dikarya</taxon>
        <taxon>Ascomycota</taxon>
        <taxon>Pezizomycotina</taxon>
        <taxon>Leotiomycetes</taxon>
        <taxon>Helotiales</taxon>
        <taxon>Lachnaceae</taxon>
        <taxon>Lachnellula</taxon>
    </lineage>
</organism>
<evidence type="ECO:0000259" key="3">
    <source>
        <dbReference type="Pfam" id="PF00857"/>
    </source>
</evidence>
<dbReference type="GO" id="GO:0016787">
    <property type="term" value="F:hydrolase activity"/>
    <property type="evidence" value="ECO:0007669"/>
    <property type="project" value="UniProtKB-KW"/>
</dbReference>
<sequence length="187" mass="20368">MTTLDSSPILLSVDLQQGMVEGPEEWGPRSTPSLVPNVQYLLKTWRDKGWPILHVQHDDVADPTNIINSKYPETFRAHACSAPEEGEPIFVKTVGSAFIAPDLGTEIEKLGKKRTIVVMGMDSSQCINSTTRHGSDLGYALIVVGDACASYGMGGSFDCEKTHEAAMQMLKGYVQVVKTDELLGLLK</sequence>
<dbReference type="EMBL" id="QGML01000417">
    <property type="protein sequence ID" value="TVY91976.1"/>
    <property type="molecule type" value="Genomic_DNA"/>
</dbReference>
<dbReference type="InterPro" id="IPR036380">
    <property type="entry name" value="Isochorismatase-like_sf"/>
</dbReference>
<dbReference type="PANTHER" id="PTHR43540:SF1">
    <property type="entry name" value="ISOCHORISMATASE HYDROLASE"/>
    <property type="match status" value="1"/>
</dbReference>
<dbReference type="Proteomes" id="UP000315522">
    <property type="component" value="Unassembled WGS sequence"/>
</dbReference>
<evidence type="ECO:0000256" key="2">
    <source>
        <dbReference type="ARBA" id="ARBA00022801"/>
    </source>
</evidence>
<comment type="caution">
    <text evidence="4">The sequence shown here is derived from an EMBL/GenBank/DDBJ whole genome shotgun (WGS) entry which is preliminary data.</text>
</comment>
<evidence type="ECO:0000313" key="5">
    <source>
        <dbReference type="Proteomes" id="UP000315522"/>
    </source>
</evidence>
<dbReference type="InterPro" id="IPR000868">
    <property type="entry name" value="Isochorismatase-like_dom"/>
</dbReference>
<dbReference type="InterPro" id="IPR050272">
    <property type="entry name" value="Isochorismatase-like_hydrls"/>
</dbReference>
<dbReference type="PANTHER" id="PTHR43540">
    <property type="entry name" value="PEROXYUREIDOACRYLATE/UREIDOACRYLATE AMIDOHYDROLASE-RELATED"/>
    <property type="match status" value="1"/>
</dbReference>
<dbReference type="AlphaFoldDB" id="A0A559MGA0"/>
<dbReference type="Pfam" id="PF00857">
    <property type="entry name" value="Isochorismatase"/>
    <property type="match status" value="1"/>
</dbReference>
<dbReference type="SUPFAM" id="SSF52499">
    <property type="entry name" value="Isochorismatase-like hydrolases"/>
    <property type="match status" value="1"/>
</dbReference>
<proteinExistence type="inferred from homology"/>
<protein>
    <submittedName>
        <fullName evidence="4">Putative isochorismatase family protein</fullName>
    </submittedName>
</protein>
<gene>
    <name evidence="4" type="primary">yrdC</name>
    <name evidence="4" type="ORF">LAWI1_G004145</name>
</gene>
<comment type="similarity">
    <text evidence="1">Belongs to the isochorismatase family.</text>
</comment>
<evidence type="ECO:0000256" key="1">
    <source>
        <dbReference type="ARBA" id="ARBA00006336"/>
    </source>
</evidence>
<evidence type="ECO:0000313" key="4">
    <source>
        <dbReference type="EMBL" id="TVY91976.1"/>
    </source>
</evidence>
<keyword evidence="2" id="KW-0378">Hydrolase</keyword>
<keyword evidence="5" id="KW-1185">Reference proteome</keyword>
<accession>A0A559MGA0</accession>
<dbReference type="Gene3D" id="3.40.50.850">
    <property type="entry name" value="Isochorismatase-like"/>
    <property type="match status" value="1"/>
</dbReference>
<name>A0A559MGA0_9HELO</name>
<reference evidence="4 5" key="1">
    <citation type="submission" date="2018-05" db="EMBL/GenBank/DDBJ databases">
        <title>Genome sequencing and assembly of the regulated plant pathogen Lachnellula willkommii and related sister species for the development of diagnostic species identification markers.</title>
        <authorList>
            <person name="Giroux E."/>
            <person name="Bilodeau G."/>
        </authorList>
    </citation>
    <scope>NUCLEOTIDE SEQUENCE [LARGE SCALE GENOMIC DNA]</scope>
    <source>
        <strain evidence="4 5">CBS 172.35</strain>
    </source>
</reference>